<accession>A0A0A9HBI0</accession>
<organism evidence="2">
    <name type="scientific">Arundo donax</name>
    <name type="common">Giant reed</name>
    <name type="synonym">Donax arundinaceus</name>
    <dbReference type="NCBI Taxonomy" id="35708"/>
    <lineage>
        <taxon>Eukaryota</taxon>
        <taxon>Viridiplantae</taxon>
        <taxon>Streptophyta</taxon>
        <taxon>Embryophyta</taxon>
        <taxon>Tracheophyta</taxon>
        <taxon>Spermatophyta</taxon>
        <taxon>Magnoliopsida</taxon>
        <taxon>Liliopsida</taxon>
        <taxon>Poales</taxon>
        <taxon>Poaceae</taxon>
        <taxon>PACMAD clade</taxon>
        <taxon>Arundinoideae</taxon>
        <taxon>Arundineae</taxon>
        <taxon>Arundo</taxon>
    </lineage>
</organism>
<proteinExistence type="predicted"/>
<reference evidence="2" key="2">
    <citation type="journal article" date="2015" name="Data Brief">
        <title>Shoot transcriptome of the giant reed, Arundo donax.</title>
        <authorList>
            <person name="Barrero R.A."/>
            <person name="Guerrero F.D."/>
            <person name="Moolhuijzen P."/>
            <person name="Goolsby J.A."/>
            <person name="Tidwell J."/>
            <person name="Bellgard S.E."/>
            <person name="Bellgard M.I."/>
        </authorList>
    </citation>
    <scope>NUCLEOTIDE SEQUENCE</scope>
    <source>
        <tissue evidence="2">Shoot tissue taken approximately 20 cm above the soil surface</tissue>
    </source>
</reference>
<name>A0A0A9HBI0_ARUDO</name>
<evidence type="ECO:0000313" key="2">
    <source>
        <dbReference type="EMBL" id="JAE32201.1"/>
    </source>
</evidence>
<reference evidence="2" key="1">
    <citation type="submission" date="2014-09" db="EMBL/GenBank/DDBJ databases">
        <authorList>
            <person name="Magalhaes I.L.F."/>
            <person name="Oliveira U."/>
            <person name="Santos F.R."/>
            <person name="Vidigal T.H.D.A."/>
            <person name="Brescovit A.D."/>
            <person name="Santos A.J."/>
        </authorList>
    </citation>
    <scope>NUCLEOTIDE SEQUENCE</scope>
    <source>
        <tissue evidence="2">Shoot tissue taken approximately 20 cm above the soil surface</tissue>
    </source>
</reference>
<sequence length="47" mass="5436">MVPAYSYLHSTNKELGSFSLSTPQCIILMTFYQKKVQSCTKRNFMVN</sequence>
<dbReference type="AlphaFoldDB" id="A0A0A9HBI0"/>
<keyword evidence="1" id="KW-0472">Membrane</keyword>
<keyword evidence="1" id="KW-1133">Transmembrane helix</keyword>
<protein>
    <submittedName>
        <fullName evidence="2">Uncharacterized protein</fullName>
    </submittedName>
</protein>
<evidence type="ECO:0000256" key="1">
    <source>
        <dbReference type="SAM" id="Phobius"/>
    </source>
</evidence>
<dbReference type="EMBL" id="GBRH01165695">
    <property type="protein sequence ID" value="JAE32201.1"/>
    <property type="molecule type" value="Transcribed_RNA"/>
</dbReference>
<keyword evidence="1" id="KW-0812">Transmembrane</keyword>
<feature type="transmembrane region" description="Helical" evidence="1">
    <location>
        <begin position="15"/>
        <end position="32"/>
    </location>
</feature>